<evidence type="ECO:0000256" key="1">
    <source>
        <dbReference type="ARBA" id="ARBA00004141"/>
    </source>
</evidence>
<feature type="compositionally biased region" description="Acidic residues" evidence="5">
    <location>
        <begin position="454"/>
        <end position="463"/>
    </location>
</feature>
<dbReference type="AlphaFoldDB" id="A0A7R9QTE8"/>
<feature type="transmembrane region" description="Helical" evidence="6">
    <location>
        <begin position="60"/>
        <end position="83"/>
    </location>
</feature>
<evidence type="ECO:0000256" key="6">
    <source>
        <dbReference type="SAM" id="Phobius"/>
    </source>
</evidence>
<evidence type="ECO:0000256" key="2">
    <source>
        <dbReference type="ARBA" id="ARBA00022692"/>
    </source>
</evidence>
<dbReference type="EMBL" id="CAJPVJ010013772">
    <property type="protein sequence ID" value="CAG2175019.1"/>
    <property type="molecule type" value="Genomic_DNA"/>
</dbReference>
<dbReference type="Proteomes" id="UP000728032">
    <property type="component" value="Unassembled WGS sequence"/>
</dbReference>
<evidence type="ECO:0000256" key="4">
    <source>
        <dbReference type="ARBA" id="ARBA00023136"/>
    </source>
</evidence>
<organism evidence="8">
    <name type="scientific">Oppiella nova</name>
    <dbReference type="NCBI Taxonomy" id="334625"/>
    <lineage>
        <taxon>Eukaryota</taxon>
        <taxon>Metazoa</taxon>
        <taxon>Ecdysozoa</taxon>
        <taxon>Arthropoda</taxon>
        <taxon>Chelicerata</taxon>
        <taxon>Arachnida</taxon>
        <taxon>Acari</taxon>
        <taxon>Acariformes</taxon>
        <taxon>Sarcoptiformes</taxon>
        <taxon>Oribatida</taxon>
        <taxon>Brachypylina</taxon>
        <taxon>Oppioidea</taxon>
        <taxon>Oppiidae</taxon>
        <taxon>Oppiella</taxon>
    </lineage>
</organism>
<sequence length="577" mass="66328">MSDPRNRWLNRKYNFDNLGQALMSLFVLSSKDGWVNIMYTGLDAVGVDQQPIENFNEWRLLYFISFLLLVAFFVLNMFVGVVVENFHRCREEQEKEEKAFRAAKRARKLEKRRKKMREPPYFIGYGRTRLFVHKIVTGKYFDLIIAAVIGLNVVTMSLEHYLMPLELVYTLKMFNFVFTGVFVIEAIMKAMALGVRRYLKDKWNQLDVIIVMLSILGIILEEMESTLIPINPTIIRVMRVMRIARVLKLLKMAKGIRQLLDTVMQALPQVGNLGLLFFLLFFIFSALGTELFGRLECNEDNPCQGLGEHAHFQNFGMAFLTLFRVATGDNWNGIMKDTLRDKCDATEDCLVNCCISAIIAPMYFVVFVLMAQFVLVNVVIAVLMKHLEESHKQMDEDEDYEIDLEIAKEMEAEQRALRDAIDRKKRERQLNIRRPLTKMASLPNNFQFSCEELDVSDSDDEGGGEGAPEPRPEPQTMSYSRSSEGLILTIDSKAVVNDRDDNPVKNVWQTSGDNNNRHPVITIESDGDHELAADDATEVRSPPPELLVPKQVYRKFSDFMDEESTQLSQCLQPSYPE</sequence>
<dbReference type="GO" id="GO:0001518">
    <property type="term" value="C:voltage-gated sodium channel complex"/>
    <property type="evidence" value="ECO:0007669"/>
    <property type="project" value="TreeGrafter"/>
</dbReference>
<dbReference type="EMBL" id="OC928597">
    <property type="protein sequence ID" value="CAD7657833.1"/>
    <property type="molecule type" value="Genomic_DNA"/>
</dbReference>
<name>A0A7R9QTE8_9ACAR</name>
<protein>
    <recommendedName>
        <fullName evidence="7">Ion transport domain-containing protein</fullName>
    </recommendedName>
</protein>
<proteinExistence type="predicted"/>
<feature type="transmembrane region" description="Helical" evidence="6">
    <location>
        <begin position="173"/>
        <end position="191"/>
    </location>
</feature>
<evidence type="ECO:0000259" key="7">
    <source>
        <dbReference type="Pfam" id="PF00520"/>
    </source>
</evidence>
<evidence type="ECO:0000313" key="8">
    <source>
        <dbReference type="EMBL" id="CAD7657833.1"/>
    </source>
</evidence>
<dbReference type="PANTHER" id="PTHR10037:SF230">
    <property type="entry name" value="CA[2+]-CHANNEL PROTEIN ALPHA[[1]] SUBUNIT T, ISOFORM F"/>
    <property type="match status" value="1"/>
</dbReference>
<reference evidence="8" key="1">
    <citation type="submission" date="2020-11" db="EMBL/GenBank/DDBJ databases">
        <authorList>
            <person name="Tran Van P."/>
        </authorList>
    </citation>
    <scope>NUCLEOTIDE SEQUENCE</scope>
</reference>
<dbReference type="InterPro" id="IPR005821">
    <property type="entry name" value="Ion_trans_dom"/>
</dbReference>
<dbReference type="GO" id="GO:0070509">
    <property type="term" value="P:calcium ion import"/>
    <property type="evidence" value="ECO:0007669"/>
    <property type="project" value="TreeGrafter"/>
</dbReference>
<keyword evidence="3 6" id="KW-1133">Transmembrane helix</keyword>
<dbReference type="OrthoDB" id="6511526at2759"/>
<keyword evidence="4 6" id="KW-0472">Membrane</keyword>
<feature type="transmembrane region" description="Helical" evidence="6">
    <location>
        <begin position="362"/>
        <end position="384"/>
    </location>
</feature>
<feature type="region of interest" description="Disordered" evidence="5">
    <location>
        <begin position="498"/>
        <end position="519"/>
    </location>
</feature>
<feature type="non-terminal residue" evidence="8">
    <location>
        <position position="1"/>
    </location>
</feature>
<evidence type="ECO:0000256" key="3">
    <source>
        <dbReference type="ARBA" id="ARBA00022989"/>
    </source>
</evidence>
<dbReference type="GO" id="GO:0008332">
    <property type="term" value="F:low voltage-gated calcium channel activity"/>
    <property type="evidence" value="ECO:0007669"/>
    <property type="project" value="TreeGrafter"/>
</dbReference>
<feature type="domain" description="Ion transport" evidence="7">
    <location>
        <begin position="139"/>
        <end position="393"/>
    </location>
</feature>
<feature type="transmembrane region" description="Helical" evidence="6">
    <location>
        <begin position="140"/>
        <end position="161"/>
    </location>
</feature>
<gene>
    <name evidence="8" type="ORF">ONB1V03_LOCUS14458</name>
</gene>
<keyword evidence="9" id="KW-1185">Reference proteome</keyword>
<keyword evidence="2 6" id="KW-0812">Transmembrane</keyword>
<feature type="region of interest" description="Disordered" evidence="5">
    <location>
        <begin position="454"/>
        <end position="481"/>
    </location>
</feature>
<dbReference type="GO" id="GO:0086010">
    <property type="term" value="P:membrane depolarization during action potential"/>
    <property type="evidence" value="ECO:0007669"/>
    <property type="project" value="TreeGrafter"/>
</dbReference>
<dbReference type="SUPFAM" id="SSF81324">
    <property type="entry name" value="Voltage-gated potassium channels"/>
    <property type="match status" value="2"/>
</dbReference>
<dbReference type="GO" id="GO:0043005">
    <property type="term" value="C:neuron projection"/>
    <property type="evidence" value="ECO:0007669"/>
    <property type="project" value="TreeGrafter"/>
</dbReference>
<evidence type="ECO:0000256" key="5">
    <source>
        <dbReference type="SAM" id="MobiDB-lite"/>
    </source>
</evidence>
<feature type="transmembrane region" description="Helical" evidence="6">
    <location>
        <begin position="266"/>
        <end position="287"/>
    </location>
</feature>
<dbReference type="Gene3D" id="1.10.287.70">
    <property type="match status" value="2"/>
</dbReference>
<dbReference type="PANTHER" id="PTHR10037">
    <property type="entry name" value="VOLTAGE-GATED CATION CHANNEL CALCIUM AND SODIUM"/>
    <property type="match status" value="1"/>
</dbReference>
<evidence type="ECO:0000313" key="9">
    <source>
        <dbReference type="Proteomes" id="UP000728032"/>
    </source>
</evidence>
<comment type="subcellular location">
    <subcellularLocation>
        <location evidence="1">Membrane</location>
        <topology evidence="1">Multi-pass membrane protein</topology>
    </subcellularLocation>
</comment>
<feature type="domain" description="Ion transport" evidence="7">
    <location>
        <begin position="10"/>
        <end position="93"/>
    </location>
</feature>
<feature type="transmembrane region" description="Helical" evidence="6">
    <location>
        <begin position="203"/>
        <end position="220"/>
    </location>
</feature>
<dbReference type="FunFam" id="1.20.120.350:FF:000008">
    <property type="entry name" value="Voltage-dependent T-type calcium channel subunit alpha"/>
    <property type="match status" value="1"/>
</dbReference>
<accession>A0A7R9QTE8</accession>
<dbReference type="Pfam" id="PF00520">
    <property type="entry name" value="Ion_trans"/>
    <property type="match status" value="2"/>
</dbReference>
<dbReference type="InterPro" id="IPR027359">
    <property type="entry name" value="Volt_channel_dom_sf"/>
</dbReference>
<dbReference type="FunFam" id="1.10.287.70:FF:000120">
    <property type="entry name" value="Voltage-dependent T-type calcium channel subunit alpha"/>
    <property type="match status" value="1"/>
</dbReference>
<dbReference type="InterPro" id="IPR043203">
    <property type="entry name" value="VGCC_Ca_Na"/>
</dbReference>
<dbReference type="Gene3D" id="1.20.120.350">
    <property type="entry name" value="Voltage-gated potassium channels. Chain C"/>
    <property type="match status" value="1"/>
</dbReference>
<dbReference type="GO" id="GO:0005248">
    <property type="term" value="F:voltage-gated sodium channel activity"/>
    <property type="evidence" value="ECO:0007669"/>
    <property type="project" value="TreeGrafter"/>
</dbReference>